<dbReference type="GO" id="GO:0006281">
    <property type="term" value="P:DNA repair"/>
    <property type="evidence" value="ECO:0007669"/>
    <property type="project" value="UniProtKB-KW"/>
</dbReference>
<evidence type="ECO:0000313" key="4">
    <source>
        <dbReference type="EMBL" id="ACZ00920.1"/>
    </source>
</evidence>
<reference evidence="4 5" key="1">
    <citation type="journal article" date="2009" name="Stand. Genomic Sci.">
        <title>Complete genome sequence of Streptobacillus moniliformis type strain (9901T).</title>
        <authorList>
            <person name="Nolan M."/>
            <person name="Gronow S."/>
            <person name="Lapidus A."/>
            <person name="Ivanova N."/>
            <person name="Copeland A."/>
            <person name="Lucas S."/>
            <person name="Del Rio T.G."/>
            <person name="Chen F."/>
            <person name="Tice H."/>
            <person name="Pitluck S."/>
            <person name="Cheng J.F."/>
            <person name="Sims D."/>
            <person name="Meincke L."/>
            <person name="Bruce D."/>
            <person name="Goodwin L."/>
            <person name="Brettin T."/>
            <person name="Han C."/>
            <person name="Detter J.C."/>
            <person name="Ovchinikova G."/>
            <person name="Pati A."/>
            <person name="Mavromatis K."/>
            <person name="Mikhailova N."/>
            <person name="Chen A."/>
            <person name="Palaniappan K."/>
            <person name="Land M."/>
            <person name="Hauser L."/>
            <person name="Chang Y.J."/>
            <person name="Jeffries C.D."/>
            <person name="Rohde M."/>
            <person name="Sproer C."/>
            <person name="Goker M."/>
            <person name="Bristow J."/>
            <person name="Eisen J.A."/>
            <person name="Markowitz V."/>
            <person name="Hugenholtz P."/>
            <person name="Kyrpides N.C."/>
            <person name="Klenk H.P."/>
            <person name="Chain P."/>
        </authorList>
    </citation>
    <scope>NUCLEOTIDE SEQUENCE [LARGE SCALE GENOMIC DNA]</scope>
    <source>
        <strain evidence="5">ATCC 14647 / DSM 12112 / NCTC 10651 / 9901</strain>
    </source>
</reference>
<evidence type="ECO:0000313" key="5">
    <source>
        <dbReference type="Proteomes" id="UP000002072"/>
    </source>
</evidence>
<keyword evidence="5" id="KW-1185">Reference proteome</keyword>
<dbReference type="HOGENOM" id="CLU_1440331_0_0_0"/>
<evidence type="ECO:0000256" key="2">
    <source>
        <dbReference type="ARBA" id="ARBA00022801"/>
    </source>
</evidence>
<protein>
    <recommendedName>
        <fullName evidence="6">Uracil-DNA glycosylase-like domain-containing protein</fullName>
    </recommendedName>
</protein>
<dbReference type="STRING" id="519441.Smon_0439"/>
<evidence type="ECO:0000256" key="3">
    <source>
        <dbReference type="ARBA" id="ARBA00023204"/>
    </source>
</evidence>
<dbReference type="InterPro" id="IPR036895">
    <property type="entry name" value="Uracil-DNA_glycosylase-like_sf"/>
</dbReference>
<dbReference type="eggNOG" id="COG1573">
    <property type="taxonomic scope" value="Bacteria"/>
</dbReference>
<dbReference type="KEGG" id="smf:Smon_0439"/>
<evidence type="ECO:0008006" key="6">
    <source>
        <dbReference type="Google" id="ProtNLM"/>
    </source>
</evidence>
<keyword evidence="1" id="KW-0227">DNA damage</keyword>
<keyword evidence="3" id="KW-0234">DNA repair</keyword>
<keyword evidence="2" id="KW-0378">Hydrolase</keyword>
<dbReference type="PANTHER" id="PTHR33693:SF1">
    <property type="entry name" value="TYPE-4 URACIL-DNA GLYCOSYLASE"/>
    <property type="match status" value="1"/>
</dbReference>
<dbReference type="Gene3D" id="3.40.470.10">
    <property type="entry name" value="Uracil-DNA glycosylase-like domain"/>
    <property type="match status" value="1"/>
</dbReference>
<evidence type="ECO:0000256" key="1">
    <source>
        <dbReference type="ARBA" id="ARBA00022763"/>
    </source>
</evidence>
<dbReference type="SUPFAM" id="SSF52141">
    <property type="entry name" value="Uracil-DNA glycosylase-like"/>
    <property type="match status" value="1"/>
</dbReference>
<dbReference type="EMBL" id="CP001779">
    <property type="protein sequence ID" value="ACZ00920.1"/>
    <property type="molecule type" value="Genomic_DNA"/>
</dbReference>
<proteinExistence type="predicted"/>
<organism evidence="4 5">
    <name type="scientific">Streptobacillus moniliformis (strain ATCC 14647 / DSM 12112 / NCTC 10651 / 9901)</name>
    <dbReference type="NCBI Taxonomy" id="519441"/>
    <lineage>
        <taxon>Bacteria</taxon>
        <taxon>Fusobacteriati</taxon>
        <taxon>Fusobacteriota</taxon>
        <taxon>Fusobacteriia</taxon>
        <taxon>Fusobacteriales</taxon>
        <taxon>Leptotrichiaceae</taxon>
        <taxon>Streptobacillus</taxon>
    </lineage>
</organism>
<accession>D1AX94</accession>
<name>D1AX94_STRM9</name>
<dbReference type="OrthoDB" id="5290748at2"/>
<dbReference type="Proteomes" id="UP000002072">
    <property type="component" value="Chromosome"/>
</dbReference>
<dbReference type="GeneID" id="29673367"/>
<dbReference type="InterPro" id="IPR051536">
    <property type="entry name" value="UDG_Type-4/5"/>
</dbReference>
<gene>
    <name evidence="4" type="ordered locus">Smon_0439</name>
</gene>
<dbReference type="PANTHER" id="PTHR33693">
    <property type="entry name" value="TYPE-5 URACIL-DNA GLYCOSYLASE"/>
    <property type="match status" value="1"/>
</dbReference>
<dbReference type="GO" id="GO:0097506">
    <property type="term" value="F:deaminated base DNA N-glycosylase activity"/>
    <property type="evidence" value="ECO:0007669"/>
    <property type="project" value="UniProtKB-ARBA"/>
</dbReference>
<dbReference type="AlphaFoldDB" id="D1AX94"/>
<sequence>MWKELEYRIRTLSVYRNYKSNEEIMLGQGNRNSKIMLILPDIEKEALENGNILDSNNGKVIQNIFKYLGLDIDNMYITSLYKLDKNFIRYDVNTIEELLDVLITEIMYVNPKYIVTIGEEVFNILISDALGKDNKKMNVNINKCVGNIYEYFEKVLIPIYDIPYISKAKKEEKIKIVDVLKLIKEKNK</sequence>
<dbReference type="RefSeq" id="WP_012858477.1">
    <property type="nucleotide sequence ID" value="NC_013515.1"/>
</dbReference>